<dbReference type="InterPro" id="IPR027417">
    <property type="entry name" value="P-loop_NTPase"/>
</dbReference>
<dbReference type="PANTHER" id="PTHR24029:SF0">
    <property type="entry name" value="UVRABC SYSTEM PROTEIN B"/>
    <property type="match status" value="1"/>
</dbReference>
<dbReference type="AlphaFoldDB" id="A0A1F5CJK6"/>
<evidence type="ECO:0000313" key="2">
    <source>
        <dbReference type="EMBL" id="OGD43046.1"/>
    </source>
</evidence>
<dbReference type="GO" id="GO:0006289">
    <property type="term" value="P:nucleotide-excision repair"/>
    <property type="evidence" value="ECO:0007669"/>
    <property type="project" value="InterPro"/>
</dbReference>
<proteinExistence type="predicted"/>
<accession>A0A1F5CJK6</accession>
<dbReference type="EMBL" id="MEZA01000009">
    <property type="protein sequence ID" value="OGD43046.1"/>
    <property type="molecule type" value="Genomic_DNA"/>
</dbReference>
<dbReference type="PANTHER" id="PTHR24029">
    <property type="entry name" value="UVRABC SYSTEM PROTEIN B"/>
    <property type="match status" value="1"/>
</dbReference>
<reference evidence="2 3" key="1">
    <citation type="journal article" date="2016" name="Nat. Commun.">
        <title>Thousands of microbial genomes shed light on interconnected biogeochemical processes in an aquifer system.</title>
        <authorList>
            <person name="Anantharaman K."/>
            <person name="Brown C.T."/>
            <person name="Hug L.A."/>
            <person name="Sharon I."/>
            <person name="Castelle C.J."/>
            <person name="Probst A.J."/>
            <person name="Thomas B.C."/>
            <person name="Singh A."/>
            <person name="Wilkins M.J."/>
            <person name="Karaoz U."/>
            <person name="Brodie E.L."/>
            <person name="Williams K.H."/>
            <person name="Hubbard S.S."/>
            <person name="Banfield J.F."/>
        </authorList>
    </citation>
    <scope>NUCLEOTIDE SEQUENCE [LARGE SCALE GENOMIC DNA]</scope>
</reference>
<dbReference type="InterPro" id="IPR001650">
    <property type="entry name" value="Helicase_C-like"/>
</dbReference>
<dbReference type="Proteomes" id="UP000178974">
    <property type="component" value="Unassembled WGS sequence"/>
</dbReference>
<protein>
    <recommendedName>
        <fullName evidence="1">Helicase C-terminal domain-containing protein</fullName>
    </recommendedName>
</protein>
<sequence>MYEGDQSRKRVLVRHGFRLPSAMDNRPLNFKEFEERTGQIIFTSATPGDFEFENSKKVVEAVIRPTGLVDPEVEVRSVFDRKTGKSQIDDLIKEIEKRLPLKERILALTLTKKMAEELSEFLIARGIKARYMHSDIKTLERATILTDFRKGIFDVLVGINLLREGLDLPEVSLVAILDADKEGFLRSDVSLIQTMGRAARNINGKVILYADTFTGSIKEAIRQTNRRRELQIKYNKKHGITPKGIIKSVKDMIYE</sequence>
<dbReference type="GO" id="GO:0003677">
    <property type="term" value="F:DNA binding"/>
    <property type="evidence" value="ECO:0007669"/>
    <property type="project" value="InterPro"/>
</dbReference>
<feature type="domain" description="Helicase C-terminal" evidence="1">
    <location>
        <begin position="87"/>
        <end position="253"/>
    </location>
</feature>
<dbReference type="Pfam" id="PF12344">
    <property type="entry name" value="UvrB"/>
    <property type="match status" value="1"/>
</dbReference>
<dbReference type="Gene3D" id="3.40.50.300">
    <property type="entry name" value="P-loop containing nucleotide triphosphate hydrolases"/>
    <property type="match status" value="2"/>
</dbReference>
<name>A0A1F5CJK6_9BACT</name>
<dbReference type="InterPro" id="IPR024759">
    <property type="entry name" value="UvrB_YAD/RRR_dom"/>
</dbReference>
<evidence type="ECO:0000259" key="1">
    <source>
        <dbReference type="PROSITE" id="PS51194"/>
    </source>
</evidence>
<dbReference type="PROSITE" id="PS51194">
    <property type="entry name" value="HELICASE_CTER"/>
    <property type="match status" value="1"/>
</dbReference>
<dbReference type="SMART" id="SM00490">
    <property type="entry name" value="HELICc"/>
    <property type="match status" value="1"/>
</dbReference>
<dbReference type="Pfam" id="PF00271">
    <property type="entry name" value="Helicase_C"/>
    <property type="match status" value="1"/>
</dbReference>
<dbReference type="CDD" id="cd18790">
    <property type="entry name" value="SF2_C_UvrB"/>
    <property type="match status" value="1"/>
</dbReference>
<gene>
    <name evidence="2" type="ORF">A2567_00190</name>
</gene>
<organism evidence="2 3">
    <name type="scientific">Candidatus Azambacteria bacterium RIFOXYD1_FULL_42_11</name>
    <dbReference type="NCBI Taxonomy" id="1797310"/>
    <lineage>
        <taxon>Bacteria</taxon>
        <taxon>Candidatus Azamiibacteriota</taxon>
    </lineage>
</organism>
<dbReference type="SUPFAM" id="SSF52540">
    <property type="entry name" value="P-loop containing nucleoside triphosphate hydrolases"/>
    <property type="match status" value="2"/>
</dbReference>
<comment type="caution">
    <text evidence="2">The sequence shown here is derived from an EMBL/GenBank/DDBJ whole genome shotgun (WGS) entry which is preliminary data.</text>
</comment>
<dbReference type="GO" id="GO:0016887">
    <property type="term" value="F:ATP hydrolysis activity"/>
    <property type="evidence" value="ECO:0007669"/>
    <property type="project" value="InterPro"/>
</dbReference>
<dbReference type="InterPro" id="IPR004807">
    <property type="entry name" value="UvrB"/>
</dbReference>
<evidence type="ECO:0000313" key="3">
    <source>
        <dbReference type="Proteomes" id="UP000178974"/>
    </source>
</evidence>
<dbReference type="GO" id="GO:0005524">
    <property type="term" value="F:ATP binding"/>
    <property type="evidence" value="ECO:0007669"/>
    <property type="project" value="InterPro"/>
</dbReference>
<dbReference type="GO" id="GO:0009380">
    <property type="term" value="C:excinuclease repair complex"/>
    <property type="evidence" value="ECO:0007669"/>
    <property type="project" value="InterPro"/>
</dbReference>